<dbReference type="InterPro" id="IPR043472">
    <property type="entry name" value="Macro_dom-like"/>
</dbReference>
<dbReference type="Pfam" id="PF01661">
    <property type="entry name" value="Macro"/>
    <property type="match status" value="1"/>
</dbReference>
<keyword evidence="3" id="KW-1185">Reference proteome</keyword>
<protein>
    <recommendedName>
        <fullName evidence="1">Macro domain-containing protein</fullName>
    </recommendedName>
</protein>
<evidence type="ECO:0000259" key="1">
    <source>
        <dbReference type="PROSITE" id="PS51154"/>
    </source>
</evidence>
<dbReference type="Gene3D" id="3.40.220.10">
    <property type="entry name" value="Leucine Aminopeptidase, subunit E, domain 1"/>
    <property type="match status" value="1"/>
</dbReference>
<dbReference type="EMBL" id="JAQMWT010000682">
    <property type="protein sequence ID" value="KAJ8598258.1"/>
    <property type="molecule type" value="Genomic_DNA"/>
</dbReference>
<name>A0AAD7XGC7_9STRA</name>
<proteinExistence type="predicted"/>
<accession>A0AAD7XGC7</accession>
<dbReference type="SUPFAM" id="SSF52949">
    <property type="entry name" value="Macro domain-like"/>
    <property type="match status" value="1"/>
</dbReference>
<sequence>MQALAGRARRGFCEVEVWTTPCIVSSPPPRADALVVSANERLCGTQFAYFNVGGPTPLGANFGAAALGFLKTMRVEERALYPCESVDGLVTEYGGTELARILEAIPSISDDLEYPVRCPTGGARRTPAGPLATLFPAGLVHAVPPFWGNDWDRLVASAYRNAFAAAFADAPASVLAVPLLGAGARGAPLPDAARAAARAAGAWLASAADGPRSRTVAFSVLSDRAAEMLASAIINNNDDDNGAAEKYGKYHAR</sequence>
<gene>
    <name evidence="2" type="ORF">CTAYLR_005493</name>
</gene>
<organism evidence="2 3">
    <name type="scientific">Chrysophaeum taylorii</name>
    <dbReference type="NCBI Taxonomy" id="2483200"/>
    <lineage>
        <taxon>Eukaryota</taxon>
        <taxon>Sar</taxon>
        <taxon>Stramenopiles</taxon>
        <taxon>Ochrophyta</taxon>
        <taxon>Pelagophyceae</taxon>
        <taxon>Pelagomonadales</taxon>
        <taxon>Pelagomonadaceae</taxon>
        <taxon>Chrysophaeum</taxon>
    </lineage>
</organism>
<evidence type="ECO:0000313" key="2">
    <source>
        <dbReference type="EMBL" id="KAJ8598258.1"/>
    </source>
</evidence>
<reference evidence="2" key="1">
    <citation type="submission" date="2023-01" db="EMBL/GenBank/DDBJ databases">
        <title>Metagenome sequencing of chrysophaentin producing Chrysophaeum taylorii.</title>
        <authorList>
            <person name="Davison J."/>
            <person name="Bewley C."/>
        </authorList>
    </citation>
    <scope>NUCLEOTIDE SEQUENCE</scope>
    <source>
        <strain evidence="2">NIES-1699</strain>
    </source>
</reference>
<dbReference type="PROSITE" id="PS51154">
    <property type="entry name" value="MACRO"/>
    <property type="match status" value="1"/>
</dbReference>
<dbReference type="AlphaFoldDB" id="A0AAD7XGC7"/>
<feature type="domain" description="Macro" evidence="1">
    <location>
        <begin position="1"/>
        <end position="237"/>
    </location>
</feature>
<dbReference type="InterPro" id="IPR002589">
    <property type="entry name" value="Macro_dom"/>
</dbReference>
<evidence type="ECO:0000313" key="3">
    <source>
        <dbReference type="Proteomes" id="UP001230188"/>
    </source>
</evidence>
<comment type="caution">
    <text evidence="2">The sequence shown here is derived from an EMBL/GenBank/DDBJ whole genome shotgun (WGS) entry which is preliminary data.</text>
</comment>
<dbReference type="Proteomes" id="UP001230188">
    <property type="component" value="Unassembled WGS sequence"/>
</dbReference>